<organism evidence="1 2">
    <name type="scientific">Renibacterium salmoninarum (strain ATCC 33209 / DSM 20767 / JCM 11484 / NBRC 15589 / NCIMB 2235)</name>
    <dbReference type="NCBI Taxonomy" id="288705"/>
    <lineage>
        <taxon>Bacteria</taxon>
        <taxon>Bacillati</taxon>
        <taxon>Actinomycetota</taxon>
        <taxon>Actinomycetes</taxon>
        <taxon>Micrococcales</taxon>
        <taxon>Micrococcaceae</taxon>
        <taxon>Renibacterium</taxon>
    </lineage>
</organism>
<dbReference type="HOGENOM" id="CLU_2071185_0_0_11"/>
<dbReference type="EMBL" id="CP000910">
    <property type="protein sequence ID" value="ABY22254.1"/>
    <property type="molecule type" value="Genomic_DNA"/>
</dbReference>
<dbReference type="Gene3D" id="3.90.550.10">
    <property type="entry name" value="Spore Coat Polysaccharide Biosynthesis Protein SpsA, Chain A"/>
    <property type="match status" value="1"/>
</dbReference>
<proteinExistence type="predicted"/>
<name>A9WKY5_RENSM</name>
<sequence length="118" mass="12761">MQVLDSEWTLLLACYMPGASQGVHALRLAWERQEFGTDGAILVDSAGFRQPLLGCYRTEALRLALLSFNAQTSTGKGPSLRKVIARLNLAEVLAPAGSVADIDDWVDAQVWGIEKGMA</sequence>
<evidence type="ECO:0000313" key="1">
    <source>
        <dbReference type="EMBL" id="ABY22254.1"/>
    </source>
</evidence>
<dbReference type="AlphaFoldDB" id="A9WKY5"/>
<keyword evidence="2" id="KW-1185">Reference proteome</keyword>
<protein>
    <submittedName>
        <fullName evidence="1">Predicted molybdopterin-guanine dinucleotide biosynthesis protein A</fullName>
    </submittedName>
</protein>
<accession>A9WKY5</accession>
<dbReference type="InterPro" id="IPR029044">
    <property type="entry name" value="Nucleotide-diphossugar_trans"/>
</dbReference>
<dbReference type="STRING" id="288705.RSal33209_0504"/>
<reference evidence="2" key="1">
    <citation type="journal article" date="2008" name="J. Bacteriol.">
        <title>Genome sequence of the fish pathogen Renibacterium salmoninarum suggests reductive evolution away from an environmental Arthrobacter ancestor.</title>
        <authorList>
            <person name="Wiens G.D."/>
            <person name="Rockey D.D."/>
            <person name="Wu Z."/>
            <person name="Chang J."/>
            <person name="Levy R."/>
            <person name="Crane S."/>
            <person name="Chen D.S."/>
            <person name="Capri G.R."/>
            <person name="Burnett J.R."/>
            <person name="Sudheesh P.S."/>
            <person name="Schipma M.J."/>
            <person name="Burd H."/>
            <person name="Bhattacharyya A."/>
            <person name="Rhodes L.D."/>
            <person name="Kaul R."/>
            <person name="Strom M.S."/>
        </authorList>
    </citation>
    <scope>NUCLEOTIDE SEQUENCE [LARGE SCALE GENOMIC DNA]</scope>
    <source>
        <strain evidence="2">ATCC 33209 / DSM 20767 / JCM 11484 / NBRC 15589 / NCIMB 2235</strain>
    </source>
</reference>
<evidence type="ECO:0000313" key="2">
    <source>
        <dbReference type="Proteomes" id="UP000002007"/>
    </source>
</evidence>
<gene>
    <name evidence="1" type="ordered locus">RSal33209_0504</name>
</gene>
<dbReference type="Proteomes" id="UP000002007">
    <property type="component" value="Chromosome"/>
</dbReference>
<dbReference type="KEGG" id="rsa:RSal33209_0504"/>